<evidence type="ECO:0000313" key="3">
    <source>
        <dbReference type="Proteomes" id="UP000295325"/>
    </source>
</evidence>
<proteinExistence type="inferred from homology"/>
<reference evidence="2 3" key="1">
    <citation type="submission" date="2019-03" db="EMBL/GenBank/DDBJ databases">
        <title>Genomic Encyclopedia of Type Strains, Phase IV (KMG-IV): sequencing the most valuable type-strain genomes for metagenomic binning, comparative biology and taxonomic classification.</title>
        <authorList>
            <person name="Goeker M."/>
        </authorList>
    </citation>
    <scope>NUCLEOTIDE SEQUENCE [LARGE SCALE GENOMIC DNA]</scope>
    <source>
        <strain evidence="2 3">DSM 24455</strain>
    </source>
</reference>
<name>A0A4R7KVP7_9CLOT</name>
<accession>A0A4R7KVP7</accession>
<sequence length="244" mass="25847">MEFEGRQDLKISGAGSASGGSYNEVRISGAGEIKGDIDCNEFKVSGASEIKGNVKAKFARISGASDIRGNLISDEILVSGASNVGGDVIAKRVKISGGSNIKGNLYVEDVEISGGIEIKGDCEAENFAARGGFDIGGLLNAGNVDIRVGGLCRVSEIGCERIEVKVADSGFFALKKLISDIFNFRSSLKCTVIEGDDIYLEATTAKIVRGNNVVIASDCEIELVEYKNDLKVQGNGRVKEQRRI</sequence>
<dbReference type="InterPro" id="IPR007607">
    <property type="entry name" value="BacA/B"/>
</dbReference>
<keyword evidence="3" id="KW-1185">Reference proteome</keyword>
<organism evidence="2 3">
    <name type="scientific">Fonticella tunisiensis</name>
    <dbReference type="NCBI Taxonomy" id="1096341"/>
    <lineage>
        <taxon>Bacteria</taxon>
        <taxon>Bacillati</taxon>
        <taxon>Bacillota</taxon>
        <taxon>Clostridia</taxon>
        <taxon>Eubacteriales</taxon>
        <taxon>Clostridiaceae</taxon>
        <taxon>Fonticella</taxon>
    </lineage>
</organism>
<gene>
    <name evidence="2" type="ORF">EDD71_10362</name>
</gene>
<evidence type="ECO:0000256" key="1">
    <source>
        <dbReference type="ARBA" id="ARBA00044755"/>
    </source>
</evidence>
<comment type="similarity">
    <text evidence="1">Belongs to the bactofilin family.</text>
</comment>
<evidence type="ECO:0000313" key="2">
    <source>
        <dbReference type="EMBL" id="TDT62789.1"/>
    </source>
</evidence>
<dbReference type="PANTHER" id="PTHR35024:SF4">
    <property type="entry name" value="POLYMER-FORMING CYTOSKELETAL PROTEIN"/>
    <property type="match status" value="1"/>
</dbReference>
<dbReference type="EMBL" id="SOAZ01000003">
    <property type="protein sequence ID" value="TDT62789.1"/>
    <property type="molecule type" value="Genomic_DNA"/>
</dbReference>
<dbReference type="Proteomes" id="UP000295325">
    <property type="component" value="Unassembled WGS sequence"/>
</dbReference>
<comment type="caution">
    <text evidence="2">The sequence shown here is derived from an EMBL/GenBank/DDBJ whole genome shotgun (WGS) entry which is preliminary data.</text>
</comment>
<dbReference type="AlphaFoldDB" id="A0A4R7KVP7"/>
<dbReference type="Pfam" id="PF04519">
    <property type="entry name" value="Bactofilin"/>
    <property type="match status" value="1"/>
</dbReference>
<dbReference type="OrthoDB" id="1730007at2"/>
<dbReference type="RefSeq" id="WP_133627191.1">
    <property type="nucleotide sequence ID" value="NZ_SOAZ01000003.1"/>
</dbReference>
<dbReference type="PANTHER" id="PTHR35024">
    <property type="entry name" value="HYPOTHETICAL CYTOSOLIC PROTEIN"/>
    <property type="match status" value="1"/>
</dbReference>
<protein>
    <submittedName>
        <fullName evidence="2">Cytoskeletal protein CcmA (Bactofilin family)</fullName>
    </submittedName>
</protein>